<evidence type="ECO:0000256" key="4">
    <source>
        <dbReference type="SAM" id="MobiDB-lite"/>
    </source>
</evidence>
<dbReference type="InterPro" id="IPR036388">
    <property type="entry name" value="WH-like_DNA-bd_sf"/>
</dbReference>
<dbReference type="AlphaFoldDB" id="A0A9D1UU62"/>
<protein>
    <submittedName>
        <fullName evidence="6">GntR family transcriptional regulator</fullName>
    </submittedName>
</protein>
<dbReference type="CDD" id="cd07377">
    <property type="entry name" value="WHTH_GntR"/>
    <property type="match status" value="1"/>
</dbReference>
<dbReference type="Proteomes" id="UP000824151">
    <property type="component" value="Unassembled WGS sequence"/>
</dbReference>
<comment type="caution">
    <text evidence="6">The sequence shown here is derived from an EMBL/GenBank/DDBJ whole genome shotgun (WGS) entry which is preliminary data.</text>
</comment>
<reference evidence="6" key="1">
    <citation type="journal article" date="2021" name="PeerJ">
        <title>Extensive microbial diversity within the chicken gut microbiome revealed by metagenomics and culture.</title>
        <authorList>
            <person name="Gilroy R."/>
            <person name="Ravi A."/>
            <person name="Getino M."/>
            <person name="Pursley I."/>
            <person name="Horton D.L."/>
            <person name="Alikhan N.F."/>
            <person name="Baker D."/>
            <person name="Gharbi K."/>
            <person name="Hall N."/>
            <person name="Watson M."/>
            <person name="Adriaenssens E.M."/>
            <person name="Foster-Nyarko E."/>
            <person name="Jarju S."/>
            <person name="Secka A."/>
            <person name="Antonio M."/>
            <person name="Oren A."/>
            <person name="Chaudhuri R.R."/>
            <person name="La Ragione R."/>
            <person name="Hildebrand F."/>
            <person name="Pallen M.J."/>
        </authorList>
    </citation>
    <scope>NUCLEOTIDE SEQUENCE</scope>
    <source>
        <strain evidence="6">ChiHejej3B27-3195</strain>
    </source>
</reference>
<accession>A0A9D1UU62</accession>
<reference evidence="6" key="2">
    <citation type="submission" date="2021-04" db="EMBL/GenBank/DDBJ databases">
        <authorList>
            <person name="Gilroy R."/>
        </authorList>
    </citation>
    <scope>NUCLEOTIDE SEQUENCE</scope>
    <source>
        <strain evidence="6">ChiHejej3B27-3195</strain>
    </source>
</reference>
<dbReference type="GO" id="GO:0003700">
    <property type="term" value="F:DNA-binding transcription factor activity"/>
    <property type="evidence" value="ECO:0007669"/>
    <property type="project" value="InterPro"/>
</dbReference>
<keyword evidence="1" id="KW-0805">Transcription regulation</keyword>
<dbReference type="Gene3D" id="1.10.10.10">
    <property type="entry name" value="Winged helix-like DNA-binding domain superfamily/Winged helix DNA-binding domain"/>
    <property type="match status" value="1"/>
</dbReference>
<dbReference type="Pfam" id="PF00392">
    <property type="entry name" value="GntR"/>
    <property type="match status" value="1"/>
</dbReference>
<dbReference type="PANTHER" id="PTHR43537:SF5">
    <property type="entry name" value="UXU OPERON TRANSCRIPTIONAL REGULATOR"/>
    <property type="match status" value="1"/>
</dbReference>
<dbReference type="SUPFAM" id="SSF46785">
    <property type="entry name" value="Winged helix' DNA-binding domain"/>
    <property type="match status" value="1"/>
</dbReference>
<evidence type="ECO:0000313" key="6">
    <source>
        <dbReference type="EMBL" id="HIX00451.1"/>
    </source>
</evidence>
<keyword evidence="2" id="KW-0238">DNA-binding</keyword>
<keyword evidence="3" id="KW-0804">Transcription</keyword>
<sequence length="258" mass="28360">MTSPADHRGLPPQSGASGRAVARRALRDNVHDMLLEKILDGSAPAGGSLSIDALARELEVSPTPIREALAQLEHTGLVSRVALKGYRVAPLMSQSELEELFDMRMVLELAAAERAAPSAATLLPDLRRAHAEHRLAAETVQELRQHGTEPHGFADLRAYFEADWGFHLAFFRASGNRFLLRTCESLGSHVQRLRQTANRGVLDMEEALEEHGRILTAFETGGTHDVVHAVREHLQAVTRRATADNEVLRKSPEEPAAR</sequence>
<evidence type="ECO:0000313" key="7">
    <source>
        <dbReference type="Proteomes" id="UP000824151"/>
    </source>
</evidence>
<name>A0A9D1UU62_9MICC</name>
<gene>
    <name evidence="6" type="ORF">H9871_09950</name>
</gene>
<evidence type="ECO:0000256" key="2">
    <source>
        <dbReference type="ARBA" id="ARBA00023125"/>
    </source>
</evidence>
<evidence type="ECO:0000259" key="5">
    <source>
        <dbReference type="PROSITE" id="PS50949"/>
    </source>
</evidence>
<dbReference type="SMART" id="SM00895">
    <property type="entry name" value="FCD"/>
    <property type="match status" value="1"/>
</dbReference>
<dbReference type="SUPFAM" id="SSF48008">
    <property type="entry name" value="GntR ligand-binding domain-like"/>
    <property type="match status" value="1"/>
</dbReference>
<dbReference type="Pfam" id="PF07729">
    <property type="entry name" value="FCD"/>
    <property type="match status" value="1"/>
</dbReference>
<dbReference type="InterPro" id="IPR036390">
    <property type="entry name" value="WH_DNA-bd_sf"/>
</dbReference>
<dbReference type="InterPro" id="IPR011711">
    <property type="entry name" value="GntR_C"/>
</dbReference>
<dbReference type="GO" id="GO:0003677">
    <property type="term" value="F:DNA binding"/>
    <property type="evidence" value="ECO:0007669"/>
    <property type="project" value="UniProtKB-KW"/>
</dbReference>
<evidence type="ECO:0000256" key="3">
    <source>
        <dbReference type="ARBA" id="ARBA00023163"/>
    </source>
</evidence>
<dbReference type="Gene3D" id="1.20.120.530">
    <property type="entry name" value="GntR ligand-binding domain-like"/>
    <property type="match status" value="1"/>
</dbReference>
<feature type="domain" description="HTH gntR-type" evidence="5">
    <location>
        <begin position="24"/>
        <end position="91"/>
    </location>
</feature>
<evidence type="ECO:0000256" key="1">
    <source>
        <dbReference type="ARBA" id="ARBA00023015"/>
    </source>
</evidence>
<dbReference type="PROSITE" id="PS50949">
    <property type="entry name" value="HTH_GNTR"/>
    <property type="match status" value="1"/>
</dbReference>
<dbReference type="InterPro" id="IPR000524">
    <property type="entry name" value="Tscrpt_reg_HTH_GntR"/>
</dbReference>
<dbReference type="PANTHER" id="PTHR43537">
    <property type="entry name" value="TRANSCRIPTIONAL REGULATOR, GNTR FAMILY"/>
    <property type="match status" value="1"/>
</dbReference>
<feature type="region of interest" description="Disordered" evidence="4">
    <location>
        <begin position="1"/>
        <end position="20"/>
    </location>
</feature>
<dbReference type="InterPro" id="IPR008920">
    <property type="entry name" value="TF_FadR/GntR_C"/>
</dbReference>
<organism evidence="6 7">
    <name type="scientific">Candidatus Nesterenkonia stercoripullorum</name>
    <dbReference type="NCBI Taxonomy" id="2838701"/>
    <lineage>
        <taxon>Bacteria</taxon>
        <taxon>Bacillati</taxon>
        <taxon>Actinomycetota</taxon>
        <taxon>Actinomycetes</taxon>
        <taxon>Micrococcales</taxon>
        <taxon>Micrococcaceae</taxon>
        <taxon>Nesterenkonia</taxon>
    </lineage>
</organism>
<dbReference type="SMART" id="SM00345">
    <property type="entry name" value="HTH_GNTR"/>
    <property type="match status" value="1"/>
</dbReference>
<proteinExistence type="predicted"/>
<dbReference type="EMBL" id="DXGD01000366">
    <property type="protein sequence ID" value="HIX00451.1"/>
    <property type="molecule type" value="Genomic_DNA"/>
</dbReference>